<name>A0A2Z4GC36_9BACT</name>
<dbReference type="EMBL" id="CP029480">
    <property type="protein sequence ID" value="AWV98694.1"/>
    <property type="molecule type" value="Genomic_DNA"/>
</dbReference>
<protein>
    <recommendedName>
        <fullName evidence="3">Lipopolysaccharide-assembly</fullName>
    </recommendedName>
</protein>
<gene>
    <name evidence="1" type="ORF">DJ013_11125</name>
</gene>
<sequence length="181" mass="20178">MILRMKNSKAKVSKLSMPNISLIFLFAFCLQSCGIYSFTGTSLSPDLETITIQNFGVATAGGPQNLAIDFNEALKEYYQRNTNLKLVPNDGDLFLAGSIITYEMTPVATSASDQAASNRLTVSVEVTFQNTQNEDDSFDKEFSFYQDFPQEQSLTDVEKRLVPTIIDQLVLNIFNDTAAQW</sequence>
<dbReference type="Pfam" id="PF04390">
    <property type="entry name" value="LptE"/>
    <property type="match status" value="1"/>
</dbReference>
<dbReference type="InterPro" id="IPR007485">
    <property type="entry name" value="LPS_assembly_LptE"/>
</dbReference>
<dbReference type="Proteomes" id="UP000249873">
    <property type="component" value="Chromosome"/>
</dbReference>
<dbReference type="KEGG" id="als:DJ013_11125"/>
<evidence type="ECO:0000313" key="2">
    <source>
        <dbReference type="Proteomes" id="UP000249873"/>
    </source>
</evidence>
<reference evidence="1 2" key="1">
    <citation type="submission" date="2018-05" db="EMBL/GenBank/DDBJ databases">
        <title>Complete genome sequence of Arcticibacterium luteifluviistationis SM1504T, a cytophagaceae bacterium isolated from Arctic surface seawater.</title>
        <authorList>
            <person name="Li Y."/>
            <person name="Qin Q.-L."/>
        </authorList>
    </citation>
    <scope>NUCLEOTIDE SEQUENCE [LARGE SCALE GENOMIC DNA]</scope>
    <source>
        <strain evidence="1 2">SM1504</strain>
    </source>
</reference>
<dbReference type="OrthoDB" id="9790776at2"/>
<organism evidence="1 2">
    <name type="scientific">Arcticibacterium luteifluviistationis</name>
    <dbReference type="NCBI Taxonomy" id="1784714"/>
    <lineage>
        <taxon>Bacteria</taxon>
        <taxon>Pseudomonadati</taxon>
        <taxon>Bacteroidota</taxon>
        <taxon>Cytophagia</taxon>
        <taxon>Cytophagales</taxon>
        <taxon>Leadbetterellaceae</taxon>
        <taxon>Arcticibacterium</taxon>
    </lineage>
</organism>
<accession>A0A2Z4GC36</accession>
<proteinExistence type="predicted"/>
<evidence type="ECO:0008006" key="3">
    <source>
        <dbReference type="Google" id="ProtNLM"/>
    </source>
</evidence>
<keyword evidence="2" id="KW-1185">Reference proteome</keyword>
<dbReference type="GO" id="GO:0043165">
    <property type="term" value="P:Gram-negative-bacterium-type cell outer membrane assembly"/>
    <property type="evidence" value="ECO:0007669"/>
    <property type="project" value="InterPro"/>
</dbReference>
<evidence type="ECO:0000313" key="1">
    <source>
        <dbReference type="EMBL" id="AWV98694.1"/>
    </source>
</evidence>
<dbReference type="AlphaFoldDB" id="A0A2Z4GC36"/>
<dbReference type="GO" id="GO:0019867">
    <property type="term" value="C:outer membrane"/>
    <property type="evidence" value="ECO:0007669"/>
    <property type="project" value="InterPro"/>
</dbReference>